<evidence type="ECO:0000256" key="3">
    <source>
        <dbReference type="ARBA" id="ARBA00022603"/>
    </source>
</evidence>
<gene>
    <name evidence="8" type="ORF">BWQ96_09689</name>
</gene>
<evidence type="ECO:0000256" key="5">
    <source>
        <dbReference type="ARBA" id="ARBA00022691"/>
    </source>
</evidence>
<dbReference type="AlphaFoldDB" id="A0A2V3IES2"/>
<evidence type="ECO:0000256" key="4">
    <source>
        <dbReference type="ARBA" id="ARBA00022679"/>
    </source>
</evidence>
<dbReference type="PROSITE" id="PS51625">
    <property type="entry name" value="SAM_MT_TRMB"/>
    <property type="match status" value="1"/>
</dbReference>
<dbReference type="EMBL" id="NBIV01000280">
    <property type="protein sequence ID" value="PXF40585.1"/>
    <property type="molecule type" value="Genomic_DNA"/>
</dbReference>
<keyword evidence="4 8" id="KW-0808">Transferase</keyword>
<keyword evidence="3 8" id="KW-0489">Methyltransferase</keyword>
<dbReference type="EC" id="2.1.1.33" evidence="2"/>
<dbReference type="PANTHER" id="PTHR23417:SF21">
    <property type="entry name" value="TRNA (GUANINE-N(7)-)-METHYLTRANSFERASE"/>
    <property type="match status" value="1"/>
</dbReference>
<reference evidence="8 9" key="1">
    <citation type="journal article" date="2018" name="Mol. Biol. Evol.">
        <title>Analysis of the draft genome of the red seaweed Gracilariopsis chorda provides insights into genome size evolution in Rhodophyta.</title>
        <authorList>
            <person name="Lee J."/>
            <person name="Yang E.C."/>
            <person name="Graf L."/>
            <person name="Yang J.H."/>
            <person name="Qiu H."/>
            <person name="Zel Zion U."/>
            <person name="Chan C.X."/>
            <person name="Stephens T.G."/>
            <person name="Weber A.P.M."/>
            <person name="Boo G.H."/>
            <person name="Boo S.M."/>
            <person name="Kim K.M."/>
            <person name="Shin Y."/>
            <person name="Jung M."/>
            <person name="Lee S.J."/>
            <person name="Yim H.S."/>
            <person name="Lee J.H."/>
            <person name="Bhattacharya D."/>
            <person name="Yoon H.S."/>
        </authorList>
    </citation>
    <scope>NUCLEOTIDE SEQUENCE [LARGE SCALE GENOMIC DNA]</scope>
    <source>
        <strain evidence="8 9">SKKU-2015</strain>
        <tissue evidence="8">Whole body</tissue>
    </source>
</reference>
<comment type="catalytic activity">
    <reaction evidence="1">
        <text>guanosine(46) in tRNA + S-adenosyl-L-methionine = N(7)-methylguanosine(46) in tRNA + S-adenosyl-L-homocysteine</text>
        <dbReference type="Rhea" id="RHEA:42708"/>
        <dbReference type="Rhea" id="RHEA-COMP:10188"/>
        <dbReference type="Rhea" id="RHEA-COMP:10189"/>
        <dbReference type="ChEBI" id="CHEBI:57856"/>
        <dbReference type="ChEBI" id="CHEBI:59789"/>
        <dbReference type="ChEBI" id="CHEBI:74269"/>
        <dbReference type="ChEBI" id="CHEBI:74480"/>
        <dbReference type="EC" id="2.1.1.33"/>
    </reaction>
</comment>
<keyword evidence="5" id="KW-0949">S-adenosyl-L-methionine</keyword>
<sequence>MSRPTAAQLIQPPPQTGKGSLEAGQVRVRQHLNPLARRWRQPIQLPQDWYSTAFEKPALPLVVDVGVAKGRFLLKLAKQDKTRNFLGIEIREPLVHQANRTAADAGLTNLIYLAGNANVSLLRILNDAPLGVLRDVYIQFCDPWFKKRHAKRRMVNNQLVRDVHNVLAKSRQQMVQRNGSVPVEPRLFVQSDVFEVAVEMTQLFDHHGGFSRVRSEGNLAIDENGWLLGNPIGIPTERETAVLSKGGAIYRALYHIKDSEYG</sequence>
<dbReference type="GO" id="GO:0043527">
    <property type="term" value="C:tRNA methyltransferase complex"/>
    <property type="evidence" value="ECO:0007669"/>
    <property type="project" value="TreeGrafter"/>
</dbReference>
<dbReference type="OrthoDB" id="47276at2759"/>
<proteinExistence type="predicted"/>
<organism evidence="8 9">
    <name type="scientific">Gracilariopsis chorda</name>
    <dbReference type="NCBI Taxonomy" id="448386"/>
    <lineage>
        <taxon>Eukaryota</taxon>
        <taxon>Rhodophyta</taxon>
        <taxon>Florideophyceae</taxon>
        <taxon>Rhodymeniophycidae</taxon>
        <taxon>Gracilariales</taxon>
        <taxon>Gracilariaceae</taxon>
        <taxon>Gracilariopsis</taxon>
    </lineage>
</organism>
<dbReference type="PANTHER" id="PTHR23417">
    <property type="entry name" value="3-DEOXY-D-MANNO-OCTULOSONIC-ACID TRANSFERASE/TRNA GUANINE-N 7 - -METHYLTRANSFERASE"/>
    <property type="match status" value="1"/>
</dbReference>
<evidence type="ECO:0000256" key="1">
    <source>
        <dbReference type="ARBA" id="ARBA00000142"/>
    </source>
</evidence>
<dbReference type="Pfam" id="PF02390">
    <property type="entry name" value="Methyltransf_4"/>
    <property type="match status" value="1"/>
</dbReference>
<feature type="region of interest" description="Disordered" evidence="7">
    <location>
        <begin position="1"/>
        <end position="21"/>
    </location>
</feature>
<dbReference type="InterPro" id="IPR029063">
    <property type="entry name" value="SAM-dependent_MTases_sf"/>
</dbReference>
<accession>A0A2V3IES2</accession>
<evidence type="ECO:0000313" key="9">
    <source>
        <dbReference type="Proteomes" id="UP000247409"/>
    </source>
</evidence>
<dbReference type="InterPro" id="IPR003358">
    <property type="entry name" value="tRNA_(Gua-N-7)_MeTrfase_Trmb"/>
</dbReference>
<evidence type="ECO:0000256" key="2">
    <source>
        <dbReference type="ARBA" id="ARBA00011977"/>
    </source>
</evidence>
<dbReference type="Proteomes" id="UP000247409">
    <property type="component" value="Unassembled WGS sequence"/>
</dbReference>
<dbReference type="SUPFAM" id="SSF53335">
    <property type="entry name" value="S-adenosyl-L-methionine-dependent methyltransferases"/>
    <property type="match status" value="1"/>
</dbReference>
<protein>
    <recommendedName>
        <fullName evidence="2">tRNA (guanine(46)-N(7))-methyltransferase</fullName>
        <ecNumber evidence="2">2.1.1.33</ecNumber>
    </recommendedName>
</protein>
<name>A0A2V3IES2_9FLOR</name>
<dbReference type="GO" id="GO:0008176">
    <property type="term" value="F:tRNA (guanine(46)-N7)-methyltransferase activity"/>
    <property type="evidence" value="ECO:0007669"/>
    <property type="project" value="UniProtKB-EC"/>
</dbReference>
<evidence type="ECO:0000313" key="8">
    <source>
        <dbReference type="EMBL" id="PXF40585.1"/>
    </source>
</evidence>
<evidence type="ECO:0000256" key="7">
    <source>
        <dbReference type="SAM" id="MobiDB-lite"/>
    </source>
</evidence>
<comment type="caution">
    <text evidence="8">The sequence shown here is derived from an EMBL/GenBank/DDBJ whole genome shotgun (WGS) entry which is preliminary data.</text>
</comment>
<keyword evidence="6" id="KW-0819">tRNA processing</keyword>
<dbReference type="Gene3D" id="3.40.50.150">
    <property type="entry name" value="Vaccinia Virus protein VP39"/>
    <property type="match status" value="1"/>
</dbReference>
<dbReference type="STRING" id="448386.A0A2V3IES2"/>
<keyword evidence="9" id="KW-1185">Reference proteome</keyword>
<evidence type="ECO:0000256" key="6">
    <source>
        <dbReference type="ARBA" id="ARBA00022694"/>
    </source>
</evidence>
<dbReference type="NCBIfam" id="TIGR00091">
    <property type="entry name" value="tRNA (guanosine(46)-N7)-methyltransferase TrmB"/>
    <property type="match status" value="1"/>
</dbReference>